<proteinExistence type="predicted"/>
<dbReference type="InterPro" id="IPR012336">
    <property type="entry name" value="Thioredoxin-like_fold"/>
</dbReference>
<dbReference type="RefSeq" id="WP_133594007.1">
    <property type="nucleotide sequence ID" value="NZ_SNVV01000018.1"/>
</dbReference>
<dbReference type="AlphaFoldDB" id="A0A4R6DRM0"/>
<feature type="domain" description="Thioredoxin" evidence="3">
    <location>
        <begin position="71"/>
        <end position="214"/>
    </location>
</feature>
<reference evidence="4 5" key="1">
    <citation type="submission" date="2019-03" db="EMBL/GenBank/DDBJ databases">
        <title>Genomic Encyclopedia of Type Strains, Phase IV (KMG-IV): sequencing the most valuable type-strain genomes for metagenomic binning, comparative biology and taxonomic classification.</title>
        <authorList>
            <person name="Goeker M."/>
        </authorList>
    </citation>
    <scope>NUCLEOTIDE SEQUENCE [LARGE SCALE GENOMIC DNA]</scope>
    <source>
        <strain evidence="4 5">DSM 12121</strain>
    </source>
</reference>
<organism evidence="4 5">
    <name type="scientific">Azoarcus indigens</name>
    <dbReference type="NCBI Taxonomy" id="29545"/>
    <lineage>
        <taxon>Bacteria</taxon>
        <taxon>Pseudomonadati</taxon>
        <taxon>Pseudomonadota</taxon>
        <taxon>Betaproteobacteria</taxon>
        <taxon>Rhodocyclales</taxon>
        <taxon>Zoogloeaceae</taxon>
        <taxon>Azoarcus</taxon>
    </lineage>
</organism>
<gene>
    <name evidence="4" type="ORF">C7389_11819</name>
</gene>
<keyword evidence="2" id="KW-1133">Transmembrane helix</keyword>
<evidence type="ECO:0000256" key="1">
    <source>
        <dbReference type="SAM" id="MobiDB-lite"/>
    </source>
</evidence>
<dbReference type="InterPro" id="IPR036249">
    <property type="entry name" value="Thioredoxin-like_sf"/>
</dbReference>
<dbReference type="InterPro" id="IPR013766">
    <property type="entry name" value="Thioredoxin_domain"/>
</dbReference>
<feature type="transmembrane region" description="Helical" evidence="2">
    <location>
        <begin position="45"/>
        <end position="66"/>
    </location>
</feature>
<comment type="caution">
    <text evidence="4">The sequence shown here is derived from an EMBL/GenBank/DDBJ whole genome shotgun (WGS) entry which is preliminary data.</text>
</comment>
<dbReference type="Proteomes" id="UP000295129">
    <property type="component" value="Unassembled WGS sequence"/>
</dbReference>
<keyword evidence="2" id="KW-0472">Membrane</keyword>
<dbReference type="EMBL" id="SNVV01000018">
    <property type="protein sequence ID" value="TDN47710.1"/>
    <property type="molecule type" value="Genomic_DNA"/>
</dbReference>
<dbReference type="SUPFAM" id="SSF52833">
    <property type="entry name" value="Thioredoxin-like"/>
    <property type="match status" value="1"/>
</dbReference>
<dbReference type="Pfam" id="PF13098">
    <property type="entry name" value="Thioredoxin_2"/>
    <property type="match status" value="1"/>
</dbReference>
<sequence>MSSPKPPRNTFADPTVPELPPERPELIPGEPLPLPPGLQAGRETLLGRGLWIGLVGVALLLAFLLFGESGAHAGGSAPATATKAHGDGFFPGTADLSAALAEARKQGRKGVAVLYEMNGCGECAKLRATTLQDAALRQDFRRSFVAVSLMADEPGALTNFEGQATTLAGFARDERVFALPTLVFYDLDGLPVARQTGSALSVAEWRQLTRYVAEAGYEEAPFPVWQAAHGKGG</sequence>
<dbReference type="Gene3D" id="3.40.30.10">
    <property type="entry name" value="Glutaredoxin"/>
    <property type="match status" value="1"/>
</dbReference>
<accession>A0A4R6DRM0</accession>
<name>A0A4R6DRM0_9RHOO</name>
<dbReference type="PROSITE" id="PS51352">
    <property type="entry name" value="THIOREDOXIN_2"/>
    <property type="match status" value="1"/>
</dbReference>
<evidence type="ECO:0000313" key="4">
    <source>
        <dbReference type="EMBL" id="TDN47710.1"/>
    </source>
</evidence>
<keyword evidence="5" id="KW-1185">Reference proteome</keyword>
<dbReference type="OrthoDB" id="9811036at2"/>
<protein>
    <submittedName>
        <fullName evidence="4">Thioredoxin-like protein</fullName>
    </submittedName>
</protein>
<keyword evidence="2" id="KW-0812">Transmembrane</keyword>
<evidence type="ECO:0000259" key="3">
    <source>
        <dbReference type="PROSITE" id="PS51352"/>
    </source>
</evidence>
<evidence type="ECO:0000313" key="5">
    <source>
        <dbReference type="Proteomes" id="UP000295129"/>
    </source>
</evidence>
<evidence type="ECO:0000256" key="2">
    <source>
        <dbReference type="SAM" id="Phobius"/>
    </source>
</evidence>
<feature type="region of interest" description="Disordered" evidence="1">
    <location>
        <begin position="1"/>
        <end position="33"/>
    </location>
</feature>